<reference evidence="1" key="1">
    <citation type="journal article" date="2021" name="IMA Fungus">
        <title>Genomic characterization of three marine fungi, including Emericellopsis atlantica sp. nov. with signatures of a generalist lifestyle and marine biomass degradation.</title>
        <authorList>
            <person name="Hagestad O.C."/>
            <person name="Hou L."/>
            <person name="Andersen J.H."/>
            <person name="Hansen E.H."/>
            <person name="Altermark B."/>
            <person name="Li C."/>
            <person name="Kuhnert E."/>
            <person name="Cox R.J."/>
            <person name="Crous P.W."/>
            <person name="Spatafora J.W."/>
            <person name="Lail K."/>
            <person name="Amirebrahimi M."/>
            <person name="Lipzen A."/>
            <person name="Pangilinan J."/>
            <person name="Andreopoulos W."/>
            <person name="Hayes R.D."/>
            <person name="Ng V."/>
            <person name="Grigoriev I.V."/>
            <person name="Jackson S.A."/>
            <person name="Sutton T.D.S."/>
            <person name="Dobson A.D.W."/>
            <person name="Rama T."/>
        </authorList>
    </citation>
    <scope>NUCLEOTIDE SEQUENCE</scope>
    <source>
        <strain evidence="1">TRa3180A</strain>
    </source>
</reference>
<keyword evidence="2" id="KW-1185">Reference proteome</keyword>
<name>A0A9P7ZC78_9HELO</name>
<dbReference type="Proteomes" id="UP000887226">
    <property type="component" value="Unassembled WGS sequence"/>
</dbReference>
<evidence type="ECO:0000313" key="2">
    <source>
        <dbReference type="Proteomes" id="UP000887226"/>
    </source>
</evidence>
<sequence length="370" mass="43095">MLFRQTCCTENAERHEYTLFDAVSSQARQRGPKSPRTSSLVSAIRSTASPIFVMAQFALPQYISGRGRKEWDLIEFLMAQAIAYAASNPTASVRSLWSYLVLGTTEAWQQLQLSLDGDAYSDLEDKAIVYLIVEYLLQNEVRRPEAVGNHGEDVYVIKKYSHEQIRQRQEIDKLDYCHKHRLDIFNNNIHERISWHKCDGHLVNLDIAPAANQEILDDALWVYVRGKELTEYKTSEQLRQLLLIRVNKINEQDHLFLDRGNQKVRRYQQEAQIDRKGYETDVLRTILNHSTVYALKSTLLIVGKFRPDTNLQLYFHPDESDILYDNHTLSRYVDRDWTKLRLKVFVQWAFGPSSDSKGTLDRQSVKEVPR</sequence>
<dbReference type="AlphaFoldDB" id="A0A9P7ZC78"/>
<organism evidence="1 2">
    <name type="scientific">Calycina marina</name>
    <dbReference type="NCBI Taxonomy" id="1763456"/>
    <lineage>
        <taxon>Eukaryota</taxon>
        <taxon>Fungi</taxon>
        <taxon>Dikarya</taxon>
        <taxon>Ascomycota</taxon>
        <taxon>Pezizomycotina</taxon>
        <taxon>Leotiomycetes</taxon>
        <taxon>Helotiales</taxon>
        <taxon>Pezizellaceae</taxon>
        <taxon>Calycina</taxon>
    </lineage>
</organism>
<dbReference type="EMBL" id="MU253737">
    <property type="protein sequence ID" value="KAG9249295.1"/>
    <property type="molecule type" value="Genomic_DNA"/>
</dbReference>
<gene>
    <name evidence="1" type="ORF">BJ878DRAFT_563348</name>
</gene>
<proteinExistence type="predicted"/>
<accession>A0A9P7ZC78</accession>
<protein>
    <submittedName>
        <fullName evidence="1">Uncharacterized protein</fullName>
    </submittedName>
</protein>
<comment type="caution">
    <text evidence="1">The sequence shown here is derived from an EMBL/GenBank/DDBJ whole genome shotgun (WGS) entry which is preliminary data.</text>
</comment>
<evidence type="ECO:0000313" key="1">
    <source>
        <dbReference type="EMBL" id="KAG9249295.1"/>
    </source>
</evidence>